<keyword evidence="3" id="KW-1133">Transmembrane helix</keyword>
<proteinExistence type="predicted"/>
<dbReference type="AlphaFoldDB" id="A0A8W7P8V2"/>
<dbReference type="PANTHER" id="PTHR44809:SF1">
    <property type="entry name" value="PROTEIN O-MANNOSYL-TRANSFERASE TMTC1"/>
    <property type="match status" value="1"/>
</dbReference>
<dbReference type="PROSITE" id="PS50293">
    <property type="entry name" value="TPR_REGION"/>
    <property type="match status" value="1"/>
</dbReference>
<keyword evidence="3" id="KW-0472">Membrane</keyword>
<dbReference type="PROSITE" id="PS50005">
    <property type="entry name" value="TPR"/>
    <property type="match status" value="2"/>
</dbReference>
<evidence type="ECO:0000256" key="3">
    <source>
        <dbReference type="SAM" id="Phobius"/>
    </source>
</evidence>
<protein>
    <submittedName>
        <fullName evidence="4">Uncharacterized protein</fullName>
    </submittedName>
</protein>
<dbReference type="InterPro" id="IPR019734">
    <property type="entry name" value="TPR_rpt"/>
</dbReference>
<dbReference type="EnsemblMetazoa" id="ACOM027593-RA">
    <property type="protein sequence ID" value="ACOM027593-PA.1"/>
    <property type="gene ID" value="ACOM027593"/>
</dbReference>
<keyword evidence="3" id="KW-0812">Transmembrane</keyword>
<evidence type="ECO:0000313" key="4">
    <source>
        <dbReference type="EnsemblMetazoa" id="ACOM027593-PA.1"/>
    </source>
</evidence>
<dbReference type="SMART" id="SM00028">
    <property type="entry name" value="TPR"/>
    <property type="match status" value="3"/>
</dbReference>
<feature type="repeat" description="TPR" evidence="1">
    <location>
        <begin position="116"/>
        <end position="149"/>
    </location>
</feature>
<organism evidence="4">
    <name type="scientific">Anopheles coluzzii</name>
    <name type="common">African malaria mosquito</name>
    <dbReference type="NCBI Taxonomy" id="1518534"/>
    <lineage>
        <taxon>Eukaryota</taxon>
        <taxon>Metazoa</taxon>
        <taxon>Ecdysozoa</taxon>
        <taxon>Arthropoda</taxon>
        <taxon>Hexapoda</taxon>
        <taxon>Insecta</taxon>
        <taxon>Pterygota</taxon>
        <taxon>Neoptera</taxon>
        <taxon>Endopterygota</taxon>
        <taxon>Diptera</taxon>
        <taxon>Nematocera</taxon>
        <taxon>Culicoidea</taxon>
        <taxon>Culicidae</taxon>
        <taxon>Anophelinae</taxon>
        <taxon>Anopheles</taxon>
    </lineage>
</organism>
<feature type="region of interest" description="Disordered" evidence="2">
    <location>
        <begin position="446"/>
        <end position="497"/>
    </location>
</feature>
<feature type="repeat" description="TPR" evidence="1">
    <location>
        <begin position="181"/>
        <end position="214"/>
    </location>
</feature>
<dbReference type="InterPro" id="IPR011990">
    <property type="entry name" value="TPR-like_helical_dom_sf"/>
</dbReference>
<reference evidence="4" key="1">
    <citation type="submission" date="2022-08" db="UniProtKB">
        <authorList>
            <consortium name="EnsemblMetazoa"/>
        </authorList>
    </citation>
    <scope>IDENTIFICATION</scope>
</reference>
<dbReference type="InterPro" id="IPR052943">
    <property type="entry name" value="TMTC_O-mannosyl-trnsfr"/>
</dbReference>
<feature type="compositionally biased region" description="Basic residues" evidence="2">
    <location>
        <begin position="467"/>
        <end position="481"/>
    </location>
</feature>
<feature type="transmembrane region" description="Helical" evidence="3">
    <location>
        <begin position="46"/>
        <end position="64"/>
    </location>
</feature>
<dbReference type="VEuPathDB" id="VectorBase:ACON2_032548"/>
<feature type="transmembrane region" description="Helical" evidence="3">
    <location>
        <begin position="76"/>
        <end position="93"/>
    </location>
</feature>
<dbReference type="PANTHER" id="PTHR44809">
    <property type="match status" value="1"/>
</dbReference>
<feature type="transmembrane region" description="Helical" evidence="3">
    <location>
        <begin position="16"/>
        <end position="40"/>
    </location>
</feature>
<evidence type="ECO:0000256" key="1">
    <source>
        <dbReference type="PROSITE-ProRule" id="PRU00339"/>
    </source>
</evidence>
<name>A0A8W7P8V2_ANOCL</name>
<keyword evidence="1" id="KW-0802">TPR repeat</keyword>
<dbReference type="Gene3D" id="1.25.40.10">
    <property type="entry name" value="Tetratricopeptide repeat domain"/>
    <property type="match status" value="3"/>
</dbReference>
<sequence length="510" mass="56688">MCLEVLELKHQRHVPVVLGFLLLVLPFLPATNLVVTVGFVVAERVLYIPSMGCLILVVYGAQRLWERLDARLRRPFLLLTIVLLAAGCLKTIARNQDWSSREALLRSGLKTLPHNAKMHYNFGNFLRDSSRPEPAIAHYREALRLWPTYASAHNNIGTLMPQFATAEYHFREAIKYASEHINAHYNLGQLYRKSNRTSDAIRMLERCIQLEPLFTAAYLELVKLYGGQPAAAGRLLARVVRLNPYNADLRRQYGDWLMEQNMLLEAFKQYQEGIKIMETHQLSVIGACRCLRKMGQQSRLHQMVLSGDDILDPRVTLRYSANGAGNNDAVGDDSTDPKLPHELGGFACRIRTSSHFHSGCVTHCSAELPASQPVPKFIGRVGTGLAVCRKAEPDKSKINCRKQTDPRHPAEPAEISIRILRTPHCNRSEHIPSSLKACKLAAASAPPTTANSAAPEPPSTHNGKGSGKTKKWSKSRHKPKRQQPSGTTALDPNGAPLAAPLLVSNLLDKL</sequence>
<dbReference type="Proteomes" id="UP000075882">
    <property type="component" value="Unassembled WGS sequence"/>
</dbReference>
<evidence type="ECO:0000256" key="2">
    <source>
        <dbReference type="SAM" id="MobiDB-lite"/>
    </source>
</evidence>
<accession>A0A8W7P8V2</accession>
<dbReference type="Pfam" id="PF13181">
    <property type="entry name" value="TPR_8"/>
    <property type="match status" value="1"/>
</dbReference>
<dbReference type="SUPFAM" id="SSF48452">
    <property type="entry name" value="TPR-like"/>
    <property type="match status" value="1"/>
</dbReference>